<dbReference type="AlphaFoldDB" id="A0A2G9CE31"/>
<dbReference type="EMBL" id="PEOG01000008">
    <property type="protein sequence ID" value="PIM54690.1"/>
    <property type="molecule type" value="Genomic_DNA"/>
</dbReference>
<protein>
    <submittedName>
        <fullName evidence="3">Lytic transglycosylase</fullName>
    </submittedName>
</protein>
<dbReference type="OrthoDB" id="92254at2"/>
<gene>
    <name evidence="3" type="ORF">CS062_03490</name>
</gene>
<dbReference type="SUPFAM" id="SSF53955">
    <property type="entry name" value="Lysozyme-like"/>
    <property type="match status" value="1"/>
</dbReference>
<comment type="similarity">
    <text evidence="1">Belongs to the transglycosylase Slt family.</text>
</comment>
<accession>A0A2G9CE31</accession>
<dbReference type="InterPro" id="IPR008258">
    <property type="entry name" value="Transglycosylase_SLT_dom_1"/>
</dbReference>
<dbReference type="Gene3D" id="1.10.530.10">
    <property type="match status" value="1"/>
</dbReference>
<organism evidence="3 4">
    <name type="scientific">Roseateles chitinivorans</name>
    <dbReference type="NCBI Taxonomy" id="2917965"/>
    <lineage>
        <taxon>Bacteria</taxon>
        <taxon>Pseudomonadati</taxon>
        <taxon>Pseudomonadota</taxon>
        <taxon>Betaproteobacteria</taxon>
        <taxon>Burkholderiales</taxon>
        <taxon>Sphaerotilaceae</taxon>
        <taxon>Roseateles</taxon>
    </lineage>
</organism>
<dbReference type="Pfam" id="PF01464">
    <property type="entry name" value="SLT"/>
    <property type="match status" value="1"/>
</dbReference>
<feature type="domain" description="Transglycosylase SLT" evidence="2">
    <location>
        <begin position="114"/>
        <end position="205"/>
    </location>
</feature>
<dbReference type="PANTHER" id="PTHR37423:SF2">
    <property type="entry name" value="MEMBRANE-BOUND LYTIC MUREIN TRANSGLYCOSYLASE C"/>
    <property type="match status" value="1"/>
</dbReference>
<comment type="caution">
    <text evidence="3">The sequence shown here is derived from an EMBL/GenBank/DDBJ whole genome shotgun (WGS) entry which is preliminary data.</text>
</comment>
<dbReference type="PANTHER" id="PTHR37423">
    <property type="entry name" value="SOLUBLE LYTIC MUREIN TRANSGLYCOSYLASE-RELATED"/>
    <property type="match status" value="1"/>
</dbReference>
<evidence type="ECO:0000313" key="3">
    <source>
        <dbReference type="EMBL" id="PIM54690.1"/>
    </source>
</evidence>
<evidence type="ECO:0000259" key="2">
    <source>
        <dbReference type="Pfam" id="PF01464"/>
    </source>
</evidence>
<keyword evidence="4" id="KW-1185">Reference proteome</keyword>
<dbReference type="CDD" id="cd00254">
    <property type="entry name" value="LT-like"/>
    <property type="match status" value="1"/>
</dbReference>
<sequence length="224" mass="24705">MSIAADLRSADVTAPRLPTISPTSRRALLLAGAAACLPRPALAGAQQEEPLADAVRSALSAAIASDAPPKPRFEAIEPRLAYLRWLGEMSERMKRKKSEAQTRIEFLETLWYESARAGLEPALVLGLVQVESGFRKYAISVAGARGYMQVMPFWTRSIGDGQVSRLFHMQTNLRFGCVILRHYLDIEKGNLFLALGRYNGSRGRAEYPNLVMGARKAWLMPGQS</sequence>
<evidence type="ECO:0000256" key="1">
    <source>
        <dbReference type="ARBA" id="ARBA00007734"/>
    </source>
</evidence>
<name>A0A2G9CE31_9BURK</name>
<evidence type="ECO:0000313" key="4">
    <source>
        <dbReference type="Proteomes" id="UP000231501"/>
    </source>
</evidence>
<dbReference type="Proteomes" id="UP000231501">
    <property type="component" value="Unassembled WGS sequence"/>
</dbReference>
<reference evidence="3 4" key="1">
    <citation type="submission" date="2017-11" db="EMBL/GenBank/DDBJ databases">
        <title>Draft genome sequence of Mitsuaria sp. HWN-4.</title>
        <authorList>
            <person name="Gundlapally S.R."/>
        </authorList>
    </citation>
    <scope>NUCLEOTIDE SEQUENCE [LARGE SCALE GENOMIC DNA]</scope>
    <source>
        <strain evidence="3 4">HWN-4</strain>
    </source>
</reference>
<proteinExistence type="inferred from homology"/>
<dbReference type="InterPro" id="IPR023346">
    <property type="entry name" value="Lysozyme-like_dom_sf"/>
</dbReference>